<keyword evidence="2" id="KW-1185">Reference proteome</keyword>
<organism evidence="1 2">
    <name type="scientific">Phialemonium thermophilum</name>
    <dbReference type="NCBI Taxonomy" id="223376"/>
    <lineage>
        <taxon>Eukaryota</taxon>
        <taxon>Fungi</taxon>
        <taxon>Dikarya</taxon>
        <taxon>Ascomycota</taxon>
        <taxon>Pezizomycotina</taxon>
        <taxon>Sordariomycetes</taxon>
        <taxon>Sordariomycetidae</taxon>
        <taxon>Cephalothecales</taxon>
        <taxon>Cephalothecaceae</taxon>
        <taxon>Phialemonium</taxon>
    </lineage>
</organism>
<gene>
    <name evidence="1" type="ORF">VTK73DRAFT_6472</name>
</gene>
<sequence>MYNSLQYLSGGFVHWTASGQRPWAVRLHDTAQLAWQLPICMFALKHCLLAELERNIQCHWRMGALRIHWITAINQPTEFLRVELTWCWQPFNRIILLSFFSSLSHILLSRLIICSKQHISS</sequence>
<protein>
    <submittedName>
        <fullName evidence="1">Uncharacterized protein</fullName>
    </submittedName>
</protein>
<proteinExistence type="predicted"/>
<accession>A0ABR3WK49</accession>
<dbReference type="Proteomes" id="UP001586593">
    <property type="component" value="Unassembled WGS sequence"/>
</dbReference>
<dbReference type="EMBL" id="JAZHXJ010000365">
    <property type="protein sequence ID" value="KAL1863070.1"/>
    <property type="molecule type" value="Genomic_DNA"/>
</dbReference>
<evidence type="ECO:0000313" key="2">
    <source>
        <dbReference type="Proteomes" id="UP001586593"/>
    </source>
</evidence>
<reference evidence="1 2" key="1">
    <citation type="journal article" date="2024" name="Commun. Biol.">
        <title>Comparative genomic analysis of thermophilic fungi reveals convergent evolutionary adaptations and gene losses.</title>
        <authorList>
            <person name="Steindorff A.S."/>
            <person name="Aguilar-Pontes M.V."/>
            <person name="Robinson A.J."/>
            <person name="Andreopoulos B."/>
            <person name="LaButti K."/>
            <person name="Kuo A."/>
            <person name="Mondo S."/>
            <person name="Riley R."/>
            <person name="Otillar R."/>
            <person name="Haridas S."/>
            <person name="Lipzen A."/>
            <person name="Grimwood J."/>
            <person name="Schmutz J."/>
            <person name="Clum A."/>
            <person name="Reid I.D."/>
            <person name="Moisan M.C."/>
            <person name="Butler G."/>
            <person name="Nguyen T.T.M."/>
            <person name="Dewar K."/>
            <person name="Conant G."/>
            <person name="Drula E."/>
            <person name="Henrissat B."/>
            <person name="Hansel C."/>
            <person name="Singer S."/>
            <person name="Hutchinson M.I."/>
            <person name="de Vries R.P."/>
            <person name="Natvig D.O."/>
            <person name="Powell A.J."/>
            <person name="Tsang A."/>
            <person name="Grigoriev I.V."/>
        </authorList>
    </citation>
    <scope>NUCLEOTIDE SEQUENCE [LARGE SCALE GENOMIC DNA]</scope>
    <source>
        <strain evidence="1 2">ATCC 24622</strain>
    </source>
</reference>
<comment type="caution">
    <text evidence="1">The sequence shown here is derived from an EMBL/GenBank/DDBJ whole genome shotgun (WGS) entry which is preliminary data.</text>
</comment>
<name>A0ABR3WK49_9PEZI</name>
<evidence type="ECO:0000313" key="1">
    <source>
        <dbReference type="EMBL" id="KAL1863070.1"/>
    </source>
</evidence>